<dbReference type="RefSeq" id="WP_055658259.1">
    <property type="nucleotide sequence ID" value="NZ_CABIXC010000013.1"/>
</dbReference>
<accession>A0A174ISU5</accession>
<dbReference type="Proteomes" id="UP000095651">
    <property type="component" value="Unassembled WGS sequence"/>
</dbReference>
<sequence>MQENWYELMETVQRKQELERVLACNEKTKSFGLTLTEEDAGRLMAGRRDSLRTQMRVEFGKGILPEIIETFCDSPYLQQENYADVIAELQEIFYLYKNESEDNLTDEELLTFMKEQFDGVCYGSVAYLEETCLERFARAIRAGYRDYVEDGGKGEYEKFSQEARWDRDLFLETLFDLLS</sequence>
<dbReference type="Pfam" id="PF19848">
    <property type="entry name" value="DUF6323"/>
    <property type="match status" value="1"/>
</dbReference>
<dbReference type="InterPro" id="IPR046286">
    <property type="entry name" value="DUF6323"/>
</dbReference>
<evidence type="ECO:0000313" key="1">
    <source>
        <dbReference type="EMBL" id="CUO89196.1"/>
    </source>
</evidence>
<gene>
    <name evidence="1" type="ORF">ERS852407_04318</name>
</gene>
<dbReference type="AlphaFoldDB" id="A0A174ISU5"/>
<dbReference type="EMBL" id="CYZE01000013">
    <property type="protein sequence ID" value="CUO89196.1"/>
    <property type="molecule type" value="Genomic_DNA"/>
</dbReference>
<evidence type="ECO:0000313" key="2">
    <source>
        <dbReference type="Proteomes" id="UP000095651"/>
    </source>
</evidence>
<reference evidence="1 2" key="1">
    <citation type="submission" date="2015-09" db="EMBL/GenBank/DDBJ databases">
        <authorList>
            <consortium name="Pathogen Informatics"/>
        </authorList>
    </citation>
    <scope>NUCLEOTIDE SEQUENCE [LARGE SCALE GENOMIC DNA]</scope>
    <source>
        <strain evidence="1 2">2789STDY5608850</strain>
    </source>
</reference>
<organism evidence="1 2">
    <name type="scientific">Hungatella hathewayi</name>
    <dbReference type="NCBI Taxonomy" id="154046"/>
    <lineage>
        <taxon>Bacteria</taxon>
        <taxon>Bacillati</taxon>
        <taxon>Bacillota</taxon>
        <taxon>Clostridia</taxon>
        <taxon>Lachnospirales</taxon>
        <taxon>Lachnospiraceae</taxon>
        <taxon>Hungatella</taxon>
    </lineage>
</organism>
<name>A0A174ISU5_9FIRM</name>
<proteinExistence type="predicted"/>
<protein>
    <submittedName>
        <fullName evidence="1">Uncharacterized protein</fullName>
    </submittedName>
</protein>